<keyword evidence="2" id="KW-1003">Cell membrane</keyword>
<name>A0A2T0QC52_9ACTN</name>
<evidence type="ECO:0008006" key="10">
    <source>
        <dbReference type="Google" id="ProtNLM"/>
    </source>
</evidence>
<dbReference type="RefSeq" id="WP_245929780.1">
    <property type="nucleotide sequence ID" value="NZ_PVZC01000001.1"/>
</dbReference>
<feature type="transmembrane region" description="Helical" evidence="6">
    <location>
        <begin position="151"/>
        <end position="174"/>
    </location>
</feature>
<keyword evidence="7" id="KW-0732">Signal</keyword>
<dbReference type="EMBL" id="PVZC01000001">
    <property type="protein sequence ID" value="PRY01478.1"/>
    <property type="molecule type" value="Genomic_DNA"/>
</dbReference>
<feature type="transmembrane region" description="Helical" evidence="6">
    <location>
        <begin position="258"/>
        <end position="279"/>
    </location>
</feature>
<feature type="transmembrane region" description="Helical" evidence="6">
    <location>
        <begin position="118"/>
        <end position="139"/>
    </location>
</feature>
<dbReference type="Pfam" id="PF03706">
    <property type="entry name" value="LPG_synthase_TM"/>
    <property type="match status" value="1"/>
</dbReference>
<sequence length="314" mass="32179">MVRRLRALPWLRAALAAALLGFAGYALAANWAEAGAALTRLSPWTVLGAVLAALAALVCQVLAWRALLADLGAPLPVAAAGRIWGLGQLGKYVPGMVWAFVAQVELAKEHDVARSRSLAASVLAFAVTLAVNVMVAAATLPFTSAEAAGRWWWLVLLVPVLLACLHPRLIAWGVRTGLRLLRRPPVDVAASPRGLARAVLWTLAAWVPLSLHAWLLVAGVGGGSAPGTWPLAAGAYALAWSLGLVVVFAPAGLGVRELALAVALAPVLPEGAALVVAGLSRLVMTAADLGGAGIALALRRTPSTHSPTGAAGTD</sequence>
<keyword evidence="4 6" id="KW-1133">Transmembrane helix</keyword>
<evidence type="ECO:0000256" key="4">
    <source>
        <dbReference type="ARBA" id="ARBA00022989"/>
    </source>
</evidence>
<feature type="transmembrane region" description="Helical" evidence="6">
    <location>
        <begin position="44"/>
        <end position="64"/>
    </location>
</feature>
<evidence type="ECO:0000256" key="3">
    <source>
        <dbReference type="ARBA" id="ARBA00022692"/>
    </source>
</evidence>
<evidence type="ECO:0000256" key="7">
    <source>
        <dbReference type="SAM" id="SignalP"/>
    </source>
</evidence>
<proteinExistence type="predicted"/>
<feature type="transmembrane region" description="Helical" evidence="6">
    <location>
        <begin position="195"/>
        <end position="217"/>
    </location>
</feature>
<keyword evidence="9" id="KW-1185">Reference proteome</keyword>
<evidence type="ECO:0000313" key="8">
    <source>
        <dbReference type="EMBL" id="PRY01478.1"/>
    </source>
</evidence>
<comment type="subcellular location">
    <subcellularLocation>
        <location evidence="1">Cell membrane</location>
        <topology evidence="1">Multi-pass membrane protein</topology>
    </subcellularLocation>
</comment>
<feature type="signal peptide" evidence="7">
    <location>
        <begin position="1"/>
        <end position="28"/>
    </location>
</feature>
<dbReference type="InterPro" id="IPR022791">
    <property type="entry name" value="L-PG_synthase/AglD"/>
</dbReference>
<accession>A0A2T0QC52</accession>
<dbReference type="GO" id="GO:0005886">
    <property type="term" value="C:plasma membrane"/>
    <property type="evidence" value="ECO:0007669"/>
    <property type="project" value="UniProtKB-SubCell"/>
</dbReference>
<reference evidence="8 9" key="1">
    <citation type="submission" date="2018-03" db="EMBL/GenBank/DDBJ databases">
        <title>Genomic Encyclopedia of Archaeal and Bacterial Type Strains, Phase II (KMG-II): from individual species to whole genera.</title>
        <authorList>
            <person name="Goeker M."/>
        </authorList>
    </citation>
    <scope>NUCLEOTIDE SEQUENCE [LARGE SCALE GENOMIC DNA]</scope>
    <source>
        <strain evidence="8 9">DSM 45601</strain>
    </source>
</reference>
<feature type="chain" id="PRO_5015734302" description="Lysylphosphatidylglycerol synthase-like protein" evidence="7">
    <location>
        <begin position="29"/>
        <end position="314"/>
    </location>
</feature>
<evidence type="ECO:0000313" key="9">
    <source>
        <dbReference type="Proteomes" id="UP000237846"/>
    </source>
</evidence>
<protein>
    <recommendedName>
        <fullName evidence="10">Lysylphosphatidylglycerol synthase-like protein</fullName>
    </recommendedName>
</protein>
<keyword evidence="3 6" id="KW-0812">Transmembrane</keyword>
<evidence type="ECO:0000256" key="2">
    <source>
        <dbReference type="ARBA" id="ARBA00022475"/>
    </source>
</evidence>
<organism evidence="8 9">
    <name type="scientific">Allonocardiopsis opalescens</name>
    <dbReference type="NCBI Taxonomy" id="1144618"/>
    <lineage>
        <taxon>Bacteria</taxon>
        <taxon>Bacillati</taxon>
        <taxon>Actinomycetota</taxon>
        <taxon>Actinomycetes</taxon>
        <taxon>Streptosporangiales</taxon>
        <taxon>Allonocardiopsis</taxon>
    </lineage>
</organism>
<dbReference type="AlphaFoldDB" id="A0A2T0QC52"/>
<gene>
    <name evidence="8" type="ORF">CLV72_10160</name>
</gene>
<comment type="caution">
    <text evidence="8">The sequence shown here is derived from an EMBL/GenBank/DDBJ whole genome shotgun (WGS) entry which is preliminary data.</text>
</comment>
<evidence type="ECO:0000256" key="6">
    <source>
        <dbReference type="SAM" id="Phobius"/>
    </source>
</evidence>
<evidence type="ECO:0000256" key="1">
    <source>
        <dbReference type="ARBA" id="ARBA00004651"/>
    </source>
</evidence>
<evidence type="ECO:0000256" key="5">
    <source>
        <dbReference type="ARBA" id="ARBA00023136"/>
    </source>
</evidence>
<keyword evidence="5 6" id="KW-0472">Membrane</keyword>
<feature type="transmembrane region" description="Helical" evidence="6">
    <location>
        <begin position="229"/>
        <end position="251"/>
    </location>
</feature>
<dbReference type="Proteomes" id="UP000237846">
    <property type="component" value="Unassembled WGS sequence"/>
</dbReference>